<name>A0A512C0A4_9HYPH</name>
<dbReference type="OrthoDB" id="9798669at2"/>
<organism evidence="2 3">
    <name type="scientific">Microvirga aerophila</name>
    <dbReference type="NCBI Taxonomy" id="670291"/>
    <lineage>
        <taxon>Bacteria</taxon>
        <taxon>Pseudomonadati</taxon>
        <taxon>Pseudomonadota</taxon>
        <taxon>Alphaproteobacteria</taxon>
        <taxon>Hyphomicrobiales</taxon>
        <taxon>Methylobacteriaceae</taxon>
        <taxon>Microvirga</taxon>
    </lineage>
</organism>
<feature type="domain" description="NAD(P)-binding" evidence="1">
    <location>
        <begin position="5"/>
        <end position="139"/>
    </location>
</feature>
<dbReference type="EMBL" id="BJYU01000116">
    <property type="protein sequence ID" value="GEO17648.1"/>
    <property type="molecule type" value="Genomic_DNA"/>
</dbReference>
<dbReference type="Pfam" id="PF13460">
    <property type="entry name" value="NAD_binding_10"/>
    <property type="match status" value="1"/>
</dbReference>
<accession>A0A512C0A4</accession>
<dbReference type="Gene3D" id="3.90.25.10">
    <property type="entry name" value="UDP-galactose 4-epimerase, domain 1"/>
    <property type="match status" value="1"/>
</dbReference>
<sequence length="240" mass="25157">MEGRVGDYDQPDTLAQAYSGLDRLLLIPTSDQRPGKRGEQNVAAIKAAIAAGVKHIIFMSAAGTREQEEPNIGASYWVGEQYLIKNAPRWTILRMNYYAEALAMEVASAVGSGALTGVAENRVAFVTRDDIAAAAAGILLGQGHAGAIYNATGDRAYTGAERAALISEITGKPLGFVAVPADALRGGMAKAGLPESVINTWVSIQNDFAAGAFDIVTGDVERLAGRAPKSLRDALSPALR</sequence>
<gene>
    <name evidence="2" type="ORF">MAE02_53440</name>
</gene>
<dbReference type="Proteomes" id="UP000321085">
    <property type="component" value="Unassembled WGS sequence"/>
</dbReference>
<dbReference type="Gene3D" id="3.40.50.720">
    <property type="entry name" value="NAD(P)-binding Rossmann-like Domain"/>
    <property type="match status" value="1"/>
</dbReference>
<protein>
    <submittedName>
        <fullName evidence="2">NAD(P)-dependent oxidoreductase</fullName>
    </submittedName>
</protein>
<evidence type="ECO:0000313" key="3">
    <source>
        <dbReference type="Proteomes" id="UP000321085"/>
    </source>
</evidence>
<dbReference type="RefSeq" id="WP_114184956.1">
    <property type="nucleotide sequence ID" value="NZ_BJYU01000116.1"/>
</dbReference>
<dbReference type="InterPro" id="IPR052718">
    <property type="entry name" value="NmrA-type_oxidoreductase"/>
</dbReference>
<dbReference type="PANTHER" id="PTHR47129">
    <property type="entry name" value="QUINONE OXIDOREDUCTASE 2"/>
    <property type="match status" value="1"/>
</dbReference>
<evidence type="ECO:0000259" key="1">
    <source>
        <dbReference type="Pfam" id="PF13460"/>
    </source>
</evidence>
<reference evidence="2 3" key="1">
    <citation type="submission" date="2019-07" db="EMBL/GenBank/DDBJ databases">
        <title>Whole genome shotgun sequence of Microvirga aerophila NBRC 106136.</title>
        <authorList>
            <person name="Hosoyama A."/>
            <person name="Uohara A."/>
            <person name="Ohji S."/>
            <person name="Ichikawa N."/>
        </authorList>
    </citation>
    <scope>NUCLEOTIDE SEQUENCE [LARGE SCALE GENOMIC DNA]</scope>
    <source>
        <strain evidence="2 3">NBRC 106136</strain>
    </source>
</reference>
<dbReference type="SUPFAM" id="SSF51735">
    <property type="entry name" value="NAD(P)-binding Rossmann-fold domains"/>
    <property type="match status" value="1"/>
</dbReference>
<comment type="caution">
    <text evidence="2">The sequence shown here is derived from an EMBL/GenBank/DDBJ whole genome shotgun (WGS) entry which is preliminary data.</text>
</comment>
<dbReference type="PANTHER" id="PTHR47129:SF1">
    <property type="entry name" value="NMRA-LIKE DOMAIN-CONTAINING PROTEIN"/>
    <property type="match status" value="1"/>
</dbReference>
<dbReference type="InterPro" id="IPR036291">
    <property type="entry name" value="NAD(P)-bd_dom_sf"/>
</dbReference>
<dbReference type="AlphaFoldDB" id="A0A512C0A4"/>
<proteinExistence type="predicted"/>
<dbReference type="InterPro" id="IPR016040">
    <property type="entry name" value="NAD(P)-bd_dom"/>
</dbReference>
<evidence type="ECO:0000313" key="2">
    <source>
        <dbReference type="EMBL" id="GEO17648.1"/>
    </source>
</evidence>
<keyword evidence="3" id="KW-1185">Reference proteome</keyword>